<sequence length="491" mass="53623">MWFLKVTTLFLLSLGCLGNTLKADLFELSVVHLNDFHARFEEISSASGTCKDTSCIGGFPRLVTQIQELLDTQPKSLLLNGGDNFQGTLYYTLGKWNITQEFLNKLPFDAIVLGNHEFDDGISGVVPFITSLKAPVVCSNIDDSKEPTIQGTYTKSTIVERDGKKIGIIGVLYAKTTEISSTGNLQFYPESASVNEEAERLVKEEGVFTNIVLSHVGYDIDQAIAANASEKIGLIVGGHSHTFLFTGDETIVEDLAPWKELVDAQGTVVLGSTSVILSKAGCYYSECTLGNFVTDAYVFAYTETNTPNGSWTSAAIGLTNAGGLRDNIAIGDMTYSDVLVAQPFGNTVDFGQLKGKYIKELLEQTTQGYNSQRVLSDLKLLQVSGLHVVYNLSRPLGDRVQSVKVRCQQCEIPIYEDLDVDKSYNVAVNSFISGGGDGFTALSDNIENLAIGQVDIDIYVKFIEHRSPVFQEEEGRITVHSEGEILFKAND</sequence>
<evidence type="ECO:0000259" key="13">
    <source>
        <dbReference type="Pfam" id="PF00149"/>
    </source>
</evidence>
<keyword evidence="10 12" id="KW-0378">Hydrolase</keyword>
<dbReference type="GO" id="GO:0005576">
    <property type="term" value="C:extracellular region"/>
    <property type="evidence" value="ECO:0007669"/>
    <property type="project" value="UniProtKB-SubCell"/>
</dbReference>
<comment type="similarity">
    <text evidence="2 12">Belongs to the 5'-nucleotidase family.</text>
</comment>
<evidence type="ECO:0000256" key="6">
    <source>
        <dbReference type="ARBA" id="ARBA00022656"/>
    </source>
</evidence>
<dbReference type="EC" id="3.6.1.5" evidence="3"/>
<dbReference type="GO" id="GO:0005886">
    <property type="term" value="C:plasma membrane"/>
    <property type="evidence" value="ECO:0007669"/>
    <property type="project" value="TreeGrafter"/>
</dbReference>
<dbReference type="FunFam" id="3.90.780.10:FF:000001">
    <property type="entry name" value="NT5E isoform 3"/>
    <property type="match status" value="1"/>
</dbReference>
<dbReference type="GO" id="GO:0004050">
    <property type="term" value="F:apyrase activity"/>
    <property type="evidence" value="ECO:0007669"/>
    <property type="project" value="UniProtKB-EC"/>
</dbReference>
<feature type="chain" id="PRO_5027152030" description="apyrase" evidence="12">
    <location>
        <begin position="19"/>
        <end position="491"/>
    </location>
</feature>
<evidence type="ECO:0000256" key="3">
    <source>
        <dbReference type="ARBA" id="ARBA00012148"/>
    </source>
</evidence>
<dbReference type="InterPro" id="IPR008334">
    <property type="entry name" value="5'-Nucleotdase_C"/>
</dbReference>
<evidence type="ECO:0000256" key="8">
    <source>
        <dbReference type="ARBA" id="ARBA00022729"/>
    </source>
</evidence>
<feature type="domain" description="Calcineurin-like phosphoesterase" evidence="13">
    <location>
        <begin position="29"/>
        <end position="242"/>
    </location>
</feature>
<evidence type="ECO:0000313" key="16">
    <source>
        <dbReference type="RefSeq" id="XP_030758226.1"/>
    </source>
</evidence>
<dbReference type="InParanoid" id="A0A6J2Y4N2"/>
<evidence type="ECO:0000256" key="11">
    <source>
        <dbReference type="ARBA" id="ARBA00023240"/>
    </source>
</evidence>
<accession>A0A6J2Y4N2</accession>
<feature type="signal peptide" evidence="12">
    <location>
        <begin position="1"/>
        <end position="18"/>
    </location>
</feature>
<dbReference type="InterPro" id="IPR036907">
    <property type="entry name" value="5'-Nucleotdase_C_sf"/>
</dbReference>
<dbReference type="AlphaFoldDB" id="A0A6J2Y4N2"/>
<keyword evidence="7" id="KW-0479">Metal-binding</keyword>
<evidence type="ECO:0000256" key="4">
    <source>
        <dbReference type="ARBA" id="ARBA00022442"/>
    </source>
</evidence>
<evidence type="ECO:0000256" key="12">
    <source>
        <dbReference type="RuleBase" id="RU362119"/>
    </source>
</evidence>
<evidence type="ECO:0000256" key="2">
    <source>
        <dbReference type="ARBA" id="ARBA00006654"/>
    </source>
</evidence>
<dbReference type="GO" id="GO:0000166">
    <property type="term" value="F:nucleotide binding"/>
    <property type="evidence" value="ECO:0007669"/>
    <property type="project" value="UniProtKB-KW"/>
</dbReference>
<keyword evidence="6" id="KW-0800">Toxin</keyword>
<dbReference type="GO" id="GO:0090729">
    <property type="term" value="F:toxin activity"/>
    <property type="evidence" value="ECO:0007669"/>
    <property type="project" value="UniProtKB-KW"/>
</dbReference>
<dbReference type="GeneID" id="115883934"/>
<dbReference type="RefSeq" id="XP_030758226.1">
    <property type="nucleotide sequence ID" value="XM_030902366.1"/>
</dbReference>
<reference evidence="16" key="1">
    <citation type="submission" date="2025-08" db="UniProtKB">
        <authorList>
            <consortium name="RefSeq"/>
        </authorList>
    </citation>
    <scope>IDENTIFICATION</scope>
    <source>
        <tissue evidence="16">Gonads</tissue>
    </source>
</reference>
<dbReference type="InterPro" id="IPR006146">
    <property type="entry name" value="5'-Nucleotdase_CS"/>
</dbReference>
<keyword evidence="8 12" id="KW-0732">Signal</keyword>
<evidence type="ECO:0000259" key="14">
    <source>
        <dbReference type="Pfam" id="PF02872"/>
    </source>
</evidence>
<dbReference type="PROSITE" id="PS51257">
    <property type="entry name" value="PROKAR_LIPOPROTEIN"/>
    <property type="match status" value="1"/>
</dbReference>
<dbReference type="FunCoup" id="A0A6J2Y4N2">
    <property type="interactions" value="44"/>
</dbReference>
<name>A0A6J2Y4N2_SITOR</name>
<dbReference type="KEGG" id="soy:115883934"/>
<evidence type="ECO:0000256" key="5">
    <source>
        <dbReference type="ARBA" id="ARBA00022525"/>
    </source>
</evidence>
<dbReference type="OrthoDB" id="7722975at2759"/>
<dbReference type="GO" id="GO:0006196">
    <property type="term" value="P:AMP catabolic process"/>
    <property type="evidence" value="ECO:0007669"/>
    <property type="project" value="TreeGrafter"/>
</dbReference>
<dbReference type="Pfam" id="PF02872">
    <property type="entry name" value="5_nucleotid_C"/>
    <property type="match status" value="1"/>
</dbReference>
<keyword evidence="9 12" id="KW-0547">Nucleotide-binding</keyword>
<dbReference type="Gene3D" id="3.90.780.10">
    <property type="entry name" value="5'-Nucleotidase, C-terminal domain"/>
    <property type="match status" value="1"/>
</dbReference>
<comment type="subcellular location">
    <subcellularLocation>
        <location evidence="1">Secreted</location>
    </subcellularLocation>
</comment>
<dbReference type="GO" id="GO:0008253">
    <property type="term" value="F:5'-nucleotidase activity"/>
    <property type="evidence" value="ECO:0007669"/>
    <property type="project" value="TreeGrafter"/>
</dbReference>
<dbReference type="InterPro" id="IPR004843">
    <property type="entry name" value="Calcineurin-like_PHP"/>
</dbReference>
<gene>
    <name evidence="16" type="primary">LOC115883934</name>
</gene>
<dbReference type="SUPFAM" id="SSF56300">
    <property type="entry name" value="Metallo-dependent phosphatases"/>
    <property type="match status" value="1"/>
</dbReference>
<dbReference type="PANTHER" id="PTHR11575:SF32">
    <property type="entry name" value="APYRASE-LIKE PROTEIN"/>
    <property type="match status" value="1"/>
</dbReference>
<dbReference type="Pfam" id="PF00149">
    <property type="entry name" value="Metallophos"/>
    <property type="match status" value="1"/>
</dbReference>
<dbReference type="Proteomes" id="UP000504635">
    <property type="component" value="Unplaced"/>
</dbReference>
<evidence type="ECO:0000256" key="7">
    <source>
        <dbReference type="ARBA" id="ARBA00022723"/>
    </source>
</evidence>
<dbReference type="FunFam" id="3.60.21.10:FF:000020">
    <property type="entry name" value="NT5E isoform 4"/>
    <property type="match status" value="1"/>
</dbReference>
<keyword evidence="15" id="KW-1185">Reference proteome</keyword>
<organism evidence="15 16">
    <name type="scientific">Sitophilus oryzae</name>
    <name type="common">Rice weevil</name>
    <name type="synonym">Curculio oryzae</name>
    <dbReference type="NCBI Taxonomy" id="7048"/>
    <lineage>
        <taxon>Eukaryota</taxon>
        <taxon>Metazoa</taxon>
        <taxon>Ecdysozoa</taxon>
        <taxon>Arthropoda</taxon>
        <taxon>Hexapoda</taxon>
        <taxon>Insecta</taxon>
        <taxon>Pterygota</taxon>
        <taxon>Neoptera</taxon>
        <taxon>Endopterygota</taxon>
        <taxon>Coleoptera</taxon>
        <taxon>Polyphaga</taxon>
        <taxon>Cucujiformia</taxon>
        <taxon>Curculionidae</taxon>
        <taxon>Dryophthorinae</taxon>
        <taxon>Sitophilus</taxon>
    </lineage>
</organism>
<dbReference type="Gene3D" id="3.60.21.10">
    <property type="match status" value="1"/>
</dbReference>
<keyword evidence="11" id="KW-1199">Hemostasis impairing toxin</keyword>
<dbReference type="InterPro" id="IPR006179">
    <property type="entry name" value="5_nucleotidase/apyrase"/>
</dbReference>
<feature type="domain" description="5'-Nucleotidase C-terminal" evidence="14">
    <location>
        <begin position="270"/>
        <end position="443"/>
    </location>
</feature>
<evidence type="ECO:0000256" key="10">
    <source>
        <dbReference type="ARBA" id="ARBA00022801"/>
    </source>
</evidence>
<dbReference type="GO" id="GO:0046872">
    <property type="term" value="F:metal ion binding"/>
    <property type="evidence" value="ECO:0007669"/>
    <property type="project" value="UniProtKB-KW"/>
</dbReference>
<keyword evidence="4" id="KW-1201">Platelet aggregation inhibiting toxin</keyword>
<keyword evidence="5" id="KW-0964">Secreted</keyword>
<dbReference type="PANTHER" id="PTHR11575">
    <property type="entry name" value="5'-NUCLEOTIDASE-RELATED"/>
    <property type="match status" value="1"/>
</dbReference>
<proteinExistence type="inferred from homology"/>
<protein>
    <recommendedName>
        <fullName evidence="3">apyrase</fullName>
        <ecNumber evidence="3">3.6.1.5</ecNumber>
    </recommendedName>
</protein>
<evidence type="ECO:0000256" key="1">
    <source>
        <dbReference type="ARBA" id="ARBA00004613"/>
    </source>
</evidence>
<dbReference type="PROSITE" id="PS00786">
    <property type="entry name" value="5_NUCLEOTIDASE_2"/>
    <property type="match status" value="1"/>
</dbReference>
<evidence type="ECO:0000256" key="9">
    <source>
        <dbReference type="ARBA" id="ARBA00022741"/>
    </source>
</evidence>
<dbReference type="PRINTS" id="PR01607">
    <property type="entry name" value="APYRASEFAMLY"/>
</dbReference>
<evidence type="ECO:0000313" key="15">
    <source>
        <dbReference type="Proteomes" id="UP000504635"/>
    </source>
</evidence>
<dbReference type="InterPro" id="IPR029052">
    <property type="entry name" value="Metallo-depent_PP-like"/>
</dbReference>
<dbReference type="SUPFAM" id="SSF55816">
    <property type="entry name" value="5'-nucleotidase (syn. UDP-sugar hydrolase), C-terminal domain"/>
    <property type="match status" value="1"/>
</dbReference>